<feature type="domain" description="Fanconi anaemia group A protein N-terminal" evidence="1">
    <location>
        <begin position="179"/>
        <end position="494"/>
    </location>
</feature>
<evidence type="ECO:0000313" key="5">
    <source>
        <dbReference type="Proteomes" id="UP000683360"/>
    </source>
</evidence>
<dbReference type="PANTHER" id="PTHR12047:SF2">
    <property type="entry name" value="FANCONI ANEMIA GROUP A PROTEIN"/>
    <property type="match status" value="1"/>
</dbReference>
<reference evidence="4" key="1">
    <citation type="submission" date="2021-03" db="EMBL/GenBank/DDBJ databases">
        <authorList>
            <person name="Bekaert M."/>
        </authorList>
    </citation>
    <scope>NUCLEOTIDE SEQUENCE</scope>
</reference>
<evidence type="ECO:0000313" key="4">
    <source>
        <dbReference type="EMBL" id="CAG2215170.1"/>
    </source>
</evidence>
<dbReference type="GO" id="GO:0036297">
    <property type="term" value="P:interstrand cross-link repair"/>
    <property type="evidence" value="ECO:0007669"/>
    <property type="project" value="InterPro"/>
</dbReference>
<keyword evidence="5" id="KW-1185">Reference proteome</keyword>
<proteinExistence type="predicted"/>
<dbReference type="InterPro" id="IPR031729">
    <property type="entry name" value="Fanconi_A_N"/>
</dbReference>
<gene>
    <name evidence="4" type="ORF">MEDL_28952</name>
</gene>
<dbReference type="InterPro" id="IPR055386">
    <property type="entry name" value="FANCA_helical"/>
</dbReference>
<dbReference type="OrthoDB" id="2287188at2759"/>
<dbReference type="Pfam" id="PF15865">
    <property type="entry name" value="Fanconi_A_N"/>
    <property type="match status" value="1"/>
</dbReference>
<evidence type="ECO:0000259" key="3">
    <source>
        <dbReference type="Pfam" id="PF24783"/>
    </source>
</evidence>
<dbReference type="InterPro" id="IPR055387">
    <property type="entry name" value="FANCA_arcN"/>
</dbReference>
<dbReference type="Pfam" id="PF24781">
    <property type="entry name" value="FANCA_helical"/>
    <property type="match status" value="1"/>
</dbReference>
<feature type="domain" description="Fanconi anaemia group A protein helical" evidence="2">
    <location>
        <begin position="534"/>
        <end position="607"/>
    </location>
</feature>
<dbReference type="EMBL" id="CAJPWZ010001436">
    <property type="protein sequence ID" value="CAG2215170.1"/>
    <property type="molecule type" value="Genomic_DNA"/>
</dbReference>
<evidence type="ECO:0000259" key="2">
    <source>
        <dbReference type="Pfam" id="PF24781"/>
    </source>
</evidence>
<name>A0A8S3SDW8_MYTED</name>
<dbReference type="Proteomes" id="UP000683360">
    <property type="component" value="Unassembled WGS sequence"/>
</dbReference>
<dbReference type="GO" id="GO:0043240">
    <property type="term" value="C:Fanconi anaemia nuclear complex"/>
    <property type="evidence" value="ECO:0007669"/>
    <property type="project" value="InterPro"/>
</dbReference>
<dbReference type="InterPro" id="IPR003516">
    <property type="entry name" value="FANCA"/>
</dbReference>
<feature type="domain" description="Fanconi anaemia group A protein arcN subdomain" evidence="3">
    <location>
        <begin position="637"/>
        <end position="869"/>
    </location>
</feature>
<dbReference type="Pfam" id="PF24783">
    <property type="entry name" value="FANCA_arcN"/>
    <property type="match status" value="1"/>
</dbReference>
<protein>
    <submittedName>
        <fullName evidence="4">FANCA</fullName>
    </submittedName>
</protein>
<organism evidence="4 5">
    <name type="scientific">Mytilus edulis</name>
    <name type="common">Blue mussel</name>
    <dbReference type="NCBI Taxonomy" id="6550"/>
    <lineage>
        <taxon>Eukaryota</taxon>
        <taxon>Metazoa</taxon>
        <taxon>Spiralia</taxon>
        <taxon>Lophotrochozoa</taxon>
        <taxon>Mollusca</taxon>
        <taxon>Bivalvia</taxon>
        <taxon>Autobranchia</taxon>
        <taxon>Pteriomorphia</taxon>
        <taxon>Mytilida</taxon>
        <taxon>Mytiloidea</taxon>
        <taxon>Mytilidae</taxon>
        <taxon>Mytilinae</taxon>
        <taxon>Mytilus</taxon>
    </lineage>
</organism>
<dbReference type="PANTHER" id="PTHR12047">
    <property type="entry name" value="FANCONI ANEMIA GROUP A PROTEIN"/>
    <property type="match status" value="1"/>
</dbReference>
<comment type="caution">
    <text evidence="4">The sequence shown here is derived from an EMBL/GenBank/DDBJ whole genome shotgun (WGS) entry which is preliminary data.</text>
</comment>
<sequence>MSQKCRLQEFLSNQNCVNKNCGKLYYDRRIIIKIMSYNFSQITKSRHIVKDQGSDRSKCVLKDAVLQLVTYHQDVKVILSEASSISITKAEKIQGEEDKIIAARILKECVQNSTSSSTVLHTAETCATELLKMVNSLNSKQREDNASIMESIEMYTSVVKELMKGQYFNRPRFLNILCNETCLPVPIMYILHEENIMSVTSYLRFKQTDSKFISVFAEEILSSGETNRESKHFNGVLSLLVNHCFPEKSETDHSVKKICTTVLAQTICKHLNNMKNDKNSLLISLVPCDHMICSEVSLKKYGCFLLQQIFTYIPTISVAESFRLQKNWKFAKLPIQFTELCKEILLVLDVADVLELLKQTLDSSDVNWYHFCAFWSVFIICTQKVLLKIAFEESRTDHILKVFLICRQCCFEGSHVFHSYQDWFLNLFGDSQRSLANSKKTFTCLMKVLTDLVPYDQPSCLKVHILRPPFVPSKCKELLSDYIVLGKTRLADLKEPLEQVGMFDTSNGSSSSKVSIYTGYNEFCRKEPDGRRCSKALAAFETNNKMPSAVMEASIFRKSYFIGKFIPALLKPRPLPDIPDARMIFIEALRKVEKIPPNMYKTYEIDCKKEAANLLQGVFMEIDDDEDDDIEMTMTTMEQFDHRLNQMMDKIINKQWQKHLPEMISVLKEKIIVLLANPEESICTRNLLQLNMNTKINPLQFKIVNGLLNLFCKVSEACLVVDNPDLSWAVQLVDMLGEITTLHHTLFVVITRLVTYQINEMESHHIAGLSTLLTFMSMKSQIFGLVEFSPCTSSYCKEKQYFTQKLWTCLPLQTAQQMIFCLRLMSSYFFCVFNVVDNSCLLEEDYNRIFPHILIQKFMFLCQRLIPELKRRPLQQTASGELLMALYIYKSKQFKEIKHNMQEYLHDRIYKHYMATTKEDGGCNYDYRYTCSIMLESVIHSDMRSYSNNDMYCPLCLKRCKETNSKVIFIQYLQELCWLLPSSRYSADDSRPWLMSHLQLLAKNYSTSWSLEAVVKTFFRTVCCLPRHLFYTDSFTEPMVDEDLVLSTINGEMREGLEDGCVFPSNVFSYLVQGMILVKQAIDIDKIFTTCPIMLTSLMVYLPTIRYLIEQVTFRNGNLVSVVGWLKRALEGHFPSFDDCPPWMYAVAMLSLCINRDQVEDMISQFLSQKTNKNSLVLKEFVVILTAHTAYQDLDEPRFLRVLDVIQNSSPEMILALPNESIIKQMCSSSTQSIIPYRLLMYISRGHYNHFKSIPDFLGKVLSLYSMVVNLCDEKNSGSGPHLQSELELSRFVQKCIDTSPDFVLKDLDKDLVKKCGMEITLAVQERYK</sequence>
<evidence type="ECO:0000259" key="1">
    <source>
        <dbReference type="Pfam" id="PF15865"/>
    </source>
</evidence>
<accession>A0A8S3SDW8</accession>